<dbReference type="OrthoDB" id="961604at2"/>
<keyword evidence="3" id="KW-1185">Reference proteome</keyword>
<evidence type="ECO:0008006" key="4">
    <source>
        <dbReference type="Google" id="ProtNLM"/>
    </source>
</evidence>
<organism evidence="2 3">
    <name type="scientific">Runella rosea</name>
    <dbReference type="NCBI Taxonomy" id="2259595"/>
    <lineage>
        <taxon>Bacteria</taxon>
        <taxon>Pseudomonadati</taxon>
        <taxon>Bacteroidota</taxon>
        <taxon>Cytophagia</taxon>
        <taxon>Cytophagales</taxon>
        <taxon>Spirosomataceae</taxon>
        <taxon>Runella</taxon>
    </lineage>
</organism>
<protein>
    <recommendedName>
        <fullName evidence="4">Por secretion system C-terminal sorting domain-containing protein</fullName>
    </recommendedName>
</protein>
<dbReference type="AlphaFoldDB" id="A0A344TND6"/>
<dbReference type="Gene3D" id="2.60.40.10">
    <property type="entry name" value="Immunoglobulins"/>
    <property type="match status" value="1"/>
</dbReference>
<dbReference type="EMBL" id="CP030850">
    <property type="protein sequence ID" value="AXE20157.1"/>
    <property type="molecule type" value="Genomic_DNA"/>
</dbReference>
<proteinExistence type="predicted"/>
<accession>A0A344TND6</accession>
<name>A0A344TND6_9BACT</name>
<dbReference type="Proteomes" id="UP000251993">
    <property type="component" value="Chromosome"/>
</dbReference>
<evidence type="ECO:0000256" key="1">
    <source>
        <dbReference type="SAM" id="SignalP"/>
    </source>
</evidence>
<evidence type="ECO:0000313" key="3">
    <source>
        <dbReference type="Proteomes" id="UP000251993"/>
    </source>
</evidence>
<evidence type="ECO:0000313" key="2">
    <source>
        <dbReference type="EMBL" id="AXE20157.1"/>
    </source>
</evidence>
<dbReference type="KEGG" id="run:DR864_21585"/>
<sequence length="129" mass="14184">MKTLITSLACALALTSSVAFASDPTEDKKAKPLQIGVFTTKEAKIQLAVRKSAGQNAVITLRDAKKNVLHEEVMTKKSEKFDGRFDVSNLKDGDYTLEIVSGNEKIEKQVSIKSSKEEVSLQRSVQLNK</sequence>
<gene>
    <name evidence="2" type="ORF">DR864_21585</name>
</gene>
<dbReference type="InterPro" id="IPR013783">
    <property type="entry name" value="Ig-like_fold"/>
</dbReference>
<dbReference type="RefSeq" id="WP_114068923.1">
    <property type="nucleotide sequence ID" value="NZ_CP030850.1"/>
</dbReference>
<keyword evidence="1" id="KW-0732">Signal</keyword>
<reference evidence="2 3" key="1">
    <citation type="submission" date="2018-07" db="EMBL/GenBank/DDBJ databases">
        <title>Genome sequencing of Runella.</title>
        <authorList>
            <person name="Baek M.-G."/>
            <person name="Yi H."/>
        </authorList>
    </citation>
    <scope>NUCLEOTIDE SEQUENCE [LARGE SCALE GENOMIC DNA]</scope>
    <source>
        <strain evidence="2 3">HYN0085</strain>
    </source>
</reference>
<feature type="chain" id="PRO_5016691049" description="Por secretion system C-terminal sorting domain-containing protein" evidence="1">
    <location>
        <begin position="22"/>
        <end position="129"/>
    </location>
</feature>
<feature type="signal peptide" evidence="1">
    <location>
        <begin position="1"/>
        <end position="21"/>
    </location>
</feature>